<feature type="region of interest" description="Disordered" evidence="1">
    <location>
        <begin position="388"/>
        <end position="418"/>
    </location>
</feature>
<protein>
    <submittedName>
        <fullName evidence="3">Uncharacterized protein</fullName>
    </submittedName>
</protein>
<feature type="chain" id="PRO_5040445225" evidence="2">
    <location>
        <begin position="20"/>
        <end position="451"/>
    </location>
</feature>
<keyword evidence="2" id="KW-0732">Signal</keyword>
<proteinExistence type="predicted"/>
<comment type="caution">
    <text evidence="3">The sequence shown here is derived from an EMBL/GenBank/DDBJ whole genome shotgun (WGS) entry which is preliminary data.</text>
</comment>
<keyword evidence="4" id="KW-1185">Reference proteome</keyword>
<accession>A0A9P6K7F8</accession>
<name>A0A9P6K7F8_9FUNG</name>
<evidence type="ECO:0000313" key="4">
    <source>
        <dbReference type="Proteomes" id="UP000723463"/>
    </source>
</evidence>
<dbReference type="AlphaFoldDB" id="A0A9P6K7F8"/>
<dbReference type="EMBL" id="JAAAXW010000014">
    <property type="protein sequence ID" value="KAF9549943.1"/>
    <property type="molecule type" value="Genomic_DNA"/>
</dbReference>
<feature type="signal peptide" evidence="2">
    <location>
        <begin position="1"/>
        <end position="19"/>
    </location>
</feature>
<gene>
    <name evidence="3" type="ORF">EC957_002003</name>
</gene>
<organism evidence="3 4">
    <name type="scientific">Mortierella hygrophila</name>
    <dbReference type="NCBI Taxonomy" id="979708"/>
    <lineage>
        <taxon>Eukaryota</taxon>
        <taxon>Fungi</taxon>
        <taxon>Fungi incertae sedis</taxon>
        <taxon>Mucoromycota</taxon>
        <taxon>Mortierellomycotina</taxon>
        <taxon>Mortierellomycetes</taxon>
        <taxon>Mortierellales</taxon>
        <taxon>Mortierellaceae</taxon>
        <taxon>Mortierella</taxon>
    </lineage>
</organism>
<dbReference type="Proteomes" id="UP000723463">
    <property type="component" value="Unassembled WGS sequence"/>
</dbReference>
<evidence type="ECO:0000313" key="3">
    <source>
        <dbReference type="EMBL" id="KAF9549943.1"/>
    </source>
</evidence>
<feature type="compositionally biased region" description="Basic and acidic residues" evidence="1">
    <location>
        <begin position="398"/>
        <end position="418"/>
    </location>
</feature>
<reference evidence="3" key="1">
    <citation type="journal article" date="2020" name="Fungal Divers.">
        <title>Resolving the Mortierellaceae phylogeny through synthesis of multi-gene phylogenetics and phylogenomics.</title>
        <authorList>
            <person name="Vandepol N."/>
            <person name="Liber J."/>
            <person name="Desiro A."/>
            <person name="Na H."/>
            <person name="Kennedy M."/>
            <person name="Barry K."/>
            <person name="Grigoriev I.V."/>
            <person name="Miller A.N."/>
            <person name="O'Donnell K."/>
            <person name="Stajich J.E."/>
            <person name="Bonito G."/>
        </authorList>
    </citation>
    <scope>NUCLEOTIDE SEQUENCE</scope>
    <source>
        <strain evidence="3">NRRL 2591</strain>
    </source>
</reference>
<evidence type="ECO:0000256" key="2">
    <source>
        <dbReference type="SAM" id="SignalP"/>
    </source>
</evidence>
<sequence length="451" mass="48195">MKFLLRLSLATLLVASSLAASNTPPSPLKATGNPVQDFIDDPQIQAIAPHLVQLLLPSSASYPYNQGGTPLSSSLIADTKIPLLNDIIEIVSMTIFNAKTADWSRLEAAKLQAIQQHGEEAVNMSGDLNAMDMHRAAVIVKTIYDTVIHIPATNKETYAARAEDSRTKKSGGSFWDFLGFGLVKSSEAVQGVKSLVSPESYGCETDDVAYLRGVDEVVYYSSLTDGLAGGTLAAAPANSAVKSLGLGTIIASVGKLAIELHMAQAVARLADLNPADDAVRAMIYLTLQASSAHDESAQTARDLFNINRRNLLSRVPFGALKSLEDASALALMTQGAGQGGSGGPRLFSKIPVLRNLFAFSSDVLSANSLGEVVKFVFCPETDALKQPIVGSGAGQQRVQHDEQEEKEQGQGQDHEQKVLKISKRALRREEAIKNAKLLAKQRAESAQDKEL</sequence>
<evidence type="ECO:0000256" key="1">
    <source>
        <dbReference type="SAM" id="MobiDB-lite"/>
    </source>
</evidence>